<evidence type="ECO:0000256" key="7">
    <source>
        <dbReference type="ARBA" id="ARBA00023004"/>
    </source>
</evidence>
<evidence type="ECO:0000256" key="9">
    <source>
        <dbReference type="PIRSR" id="PIRSR602401-1"/>
    </source>
</evidence>
<evidence type="ECO:0000313" key="12">
    <source>
        <dbReference type="Proteomes" id="UP000092993"/>
    </source>
</evidence>
<dbReference type="Proteomes" id="UP000092993">
    <property type="component" value="Unassembled WGS sequence"/>
</dbReference>
<dbReference type="AlphaFoldDB" id="A0A1C7LU40"/>
<dbReference type="InterPro" id="IPR001128">
    <property type="entry name" value="Cyt_P450"/>
</dbReference>
<evidence type="ECO:0008006" key="13">
    <source>
        <dbReference type="Google" id="ProtNLM"/>
    </source>
</evidence>
<evidence type="ECO:0000256" key="10">
    <source>
        <dbReference type="RuleBase" id="RU000461"/>
    </source>
</evidence>
<dbReference type="PROSITE" id="PS00086">
    <property type="entry name" value="CYTOCHROME_P450"/>
    <property type="match status" value="1"/>
</dbReference>
<proteinExistence type="inferred from homology"/>
<dbReference type="GO" id="GO:0005506">
    <property type="term" value="F:iron ion binding"/>
    <property type="evidence" value="ECO:0007669"/>
    <property type="project" value="InterPro"/>
</dbReference>
<dbReference type="PRINTS" id="PR00385">
    <property type="entry name" value="P450"/>
</dbReference>
<dbReference type="InterPro" id="IPR036396">
    <property type="entry name" value="Cyt_P450_sf"/>
</dbReference>
<evidence type="ECO:0000256" key="1">
    <source>
        <dbReference type="ARBA" id="ARBA00001971"/>
    </source>
</evidence>
<dbReference type="InterPro" id="IPR017972">
    <property type="entry name" value="Cyt_P450_CS"/>
</dbReference>
<evidence type="ECO:0000256" key="5">
    <source>
        <dbReference type="ARBA" id="ARBA00022723"/>
    </source>
</evidence>
<keyword evidence="7 9" id="KW-0408">Iron</keyword>
<evidence type="ECO:0000313" key="11">
    <source>
        <dbReference type="EMBL" id="OBZ67577.1"/>
    </source>
</evidence>
<dbReference type="PANTHER" id="PTHR24305">
    <property type="entry name" value="CYTOCHROME P450"/>
    <property type="match status" value="1"/>
</dbReference>
<keyword evidence="4 9" id="KW-0349">Heme</keyword>
<dbReference type="GO" id="GO:0020037">
    <property type="term" value="F:heme binding"/>
    <property type="evidence" value="ECO:0007669"/>
    <property type="project" value="InterPro"/>
</dbReference>
<dbReference type="SUPFAM" id="SSF48264">
    <property type="entry name" value="Cytochrome P450"/>
    <property type="match status" value="1"/>
</dbReference>
<keyword evidence="12" id="KW-1185">Reference proteome</keyword>
<organism evidence="11 12">
    <name type="scientific">Grifola frondosa</name>
    <name type="common">Maitake</name>
    <name type="synonym">Polyporus frondosus</name>
    <dbReference type="NCBI Taxonomy" id="5627"/>
    <lineage>
        <taxon>Eukaryota</taxon>
        <taxon>Fungi</taxon>
        <taxon>Dikarya</taxon>
        <taxon>Basidiomycota</taxon>
        <taxon>Agaricomycotina</taxon>
        <taxon>Agaricomycetes</taxon>
        <taxon>Polyporales</taxon>
        <taxon>Grifolaceae</taxon>
        <taxon>Grifola</taxon>
    </lineage>
</organism>
<dbReference type="EMBL" id="LUGG01000023">
    <property type="protein sequence ID" value="OBZ67577.1"/>
    <property type="molecule type" value="Genomic_DNA"/>
</dbReference>
<evidence type="ECO:0000256" key="3">
    <source>
        <dbReference type="ARBA" id="ARBA00010617"/>
    </source>
</evidence>
<dbReference type="InterPro" id="IPR002401">
    <property type="entry name" value="Cyt_P450_E_grp-I"/>
</dbReference>
<dbReference type="InterPro" id="IPR050121">
    <property type="entry name" value="Cytochrome_P450_monoxygenase"/>
</dbReference>
<comment type="caution">
    <text evidence="11">The sequence shown here is derived from an EMBL/GenBank/DDBJ whole genome shotgun (WGS) entry which is preliminary data.</text>
</comment>
<dbReference type="PANTHER" id="PTHR24305:SF166">
    <property type="entry name" value="CYTOCHROME P450 12A4, MITOCHONDRIAL-RELATED"/>
    <property type="match status" value="1"/>
</dbReference>
<evidence type="ECO:0000256" key="6">
    <source>
        <dbReference type="ARBA" id="ARBA00023002"/>
    </source>
</evidence>
<comment type="cofactor">
    <cofactor evidence="1 9">
        <name>heme</name>
        <dbReference type="ChEBI" id="CHEBI:30413"/>
    </cofactor>
</comment>
<sequence>MLSYTTILVGSSIFVLYVIHKYLDFRKAVQSIQDHPGYRTLFTVALPIIPKHIRGICPGHLTGWSRKHGEFEEAGWDIASVVSALPAARVIIMLADPAAIKEVTSSRARFPKPVEQYKVLSFFGSNVVITEGDEWKRQRKIAAPAFSERNNRLVWDESINIMLDLFENVWGTQDSITVDHIVDLTVAIALLVIGIAGFGQRATWTGGEVVPAGHSMTFKDALHEVSTRVHMKLILPNWVLNWGPTETIRHFKLAYDNLERYMVEMVQARKTGEKKEERYDLFSNLLDANEEESEGQAKLSDGELIGNIFIFLIAGHETTAHTLAFTFALLALYPDEQEILYRHIKSVLPDGRRPNYEDMGSLSYSMAVFNETLRMFPLAEDTTLVTSNAAGEKLTVPVPQGTYVTIHTPGLHYNPRYWEDPHVFKPSRFLGDWPRDAFLPFSGGPRACVGRRFSETEAVAILSLIVSRYKVEVKEEPQFAGETFEQRRERLLKCGSSITIYPVRAPLVFKRR</sequence>
<evidence type="ECO:0000256" key="2">
    <source>
        <dbReference type="ARBA" id="ARBA00005179"/>
    </source>
</evidence>
<reference evidence="11 12" key="1">
    <citation type="submission" date="2016-03" db="EMBL/GenBank/DDBJ databases">
        <title>Whole genome sequencing of Grifola frondosa 9006-11.</title>
        <authorList>
            <person name="Min B."/>
            <person name="Park H."/>
            <person name="Kim J.-G."/>
            <person name="Cho H."/>
            <person name="Oh Y.-L."/>
            <person name="Kong W.-S."/>
            <person name="Choi I.-G."/>
        </authorList>
    </citation>
    <scope>NUCLEOTIDE SEQUENCE [LARGE SCALE GENOMIC DNA]</scope>
    <source>
        <strain evidence="11 12">9006-11</strain>
    </source>
</reference>
<dbReference type="STRING" id="5627.A0A1C7LU40"/>
<gene>
    <name evidence="11" type="ORF">A0H81_12404</name>
</gene>
<evidence type="ECO:0000256" key="8">
    <source>
        <dbReference type="ARBA" id="ARBA00023033"/>
    </source>
</evidence>
<accession>A0A1C7LU40</accession>
<dbReference type="OrthoDB" id="1470350at2759"/>
<keyword evidence="5 9" id="KW-0479">Metal-binding</keyword>
<dbReference type="Gene3D" id="1.10.630.10">
    <property type="entry name" value="Cytochrome P450"/>
    <property type="match status" value="1"/>
</dbReference>
<dbReference type="PRINTS" id="PR00463">
    <property type="entry name" value="EP450I"/>
</dbReference>
<comment type="similarity">
    <text evidence="3 10">Belongs to the cytochrome P450 family.</text>
</comment>
<dbReference type="GO" id="GO:0016705">
    <property type="term" value="F:oxidoreductase activity, acting on paired donors, with incorporation or reduction of molecular oxygen"/>
    <property type="evidence" value="ECO:0007669"/>
    <property type="project" value="InterPro"/>
</dbReference>
<dbReference type="OMA" id="AHACMGR"/>
<name>A0A1C7LU40_GRIFR</name>
<evidence type="ECO:0000256" key="4">
    <source>
        <dbReference type="ARBA" id="ARBA00022617"/>
    </source>
</evidence>
<comment type="pathway">
    <text evidence="2">Secondary metabolite biosynthesis.</text>
</comment>
<dbReference type="GO" id="GO:0004497">
    <property type="term" value="F:monooxygenase activity"/>
    <property type="evidence" value="ECO:0007669"/>
    <property type="project" value="UniProtKB-KW"/>
</dbReference>
<dbReference type="Pfam" id="PF00067">
    <property type="entry name" value="p450"/>
    <property type="match status" value="1"/>
</dbReference>
<protein>
    <recommendedName>
        <fullName evidence="13">Cytochrome P450</fullName>
    </recommendedName>
</protein>
<dbReference type="CDD" id="cd11070">
    <property type="entry name" value="CYP56-like"/>
    <property type="match status" value="1"/>
</dbReference>
<keyword evidence="6 10" id="KW-0560">Oxidoreductase</keyword>
<keyword evidence="8 10" id="KW-0503">Monooxygenase</keyword>
<feature type="binding site" description="axial binding residue" evidence="9">
    <location>
        <position position="448"/>
    </location>
    <ligand>
        <name>heme</name>
        <dbReference type="ChEBI" id="CHEBI:30413"/>
    </ligand>
    <ligandPart>
        <name>Fe</name>
        <dbReference type="ChEBI" id="CHEBI:18248"/>
    </ligandPart>
</feature>